<dbReference type="InterPro" id="IPR014794">
    <property type="entry name" value="DUF1779"/>
</dbReference>
<comment type="caution">
    <text evidence="1">The sequence shown here is derived from an EMBL/GenBank/DDBJ whole genome shotgun (WGS) entry which is preliminary data.</text>
</comment>
<proteinExistence type="predicted"/>
<dbReference type="SUPFAM" id="SSF143842">
    <property type="entry name" value="YwmB-like"/>
    <property type="match status" value="1"/>
</dbReference>
<accession>A0A096CVU7</accession>
<gene>
    <name evidence="1" type="ORF">Y919_05020</name>
</gene>
<dbReference type="InterPro" id="IPR036209">
    <property type="entry name" value="YwmB-like_sf"/>
</dbReference>
<dbReference type="EMBL" id="AZTB01000018">
    <property type="protein sequence ID" value="KGG80669.1"/>
    <property type="molecule type" value="Genomic_DNA"/>
</dbReference>
<reference evidence="1 2" key="1">
    <citation type="submission" date="2013-12" db="EMBL/GenBank/DDBJ databases">
        <title>Draft genome sequence of Caloranaerobacter sp. H53214.</title>
        <authorList>
            <person name="Jiang L.J."/>
            <person name="Shao Z.Z."/>
            <person name="Long M.N."/>
        </authorList>
    </citation>
    <scope>NUCLEOTIDE SEQUENCE [LARGE SCALE GENOMIC DNA]</scope>
    <source>
        <strain evidence="1 2">H53214</strain>
    </source>
</reference>
<evidence type="ECO:0000313" key="1">
    <source>
        <dbReference type="EMBL" id="KGG80669.1"/>
    </source>
</evidence>
<dbReference type="Proteomes" id="UP000029622">
    <property type="component" value="Unassembled WGS sequence"/>
</dbReference>
<evidence type="ECO:0008006" key="3">
    <source>
        <dbReference type="Google" id="ProtNLM"/>
    </source>
</evidence>
<dbReference type="AlphaFoldDB" id="A0A096CVU7"/>
<dbReference type="RefSeq" id="WP_035162972.1">
    <property type="nucleotide sequence ID" value="NZ_AZTB01000018.1"/>
</dbReference>
<evidence type="ECO:0000313" key="2">
    <source>
        <dbReference type="Proteomes" id="UP000029622"/>
    </source>
</evidence>
<dbReference type="Gene3D" id="3.30.360.40">
    <property type="entry name" value="YwmB-like"/>
    <property type="match status" value="1"/>
</dbReference>
<name>A0A096CVU7_9FIRM</name>
<dbReference type="STRING" id="1156417.Y919_05020"/>
<dbReference type="Pfam" id="PF08680">
    <property type="entry name" value="DUF1779"/>
    <property type="match status" value="1"/>
</dbReference>
<sequence>MSRLKIVLSIGIIIILSVLNYVSADDFNTSIKEDALIKAFNETDAKLLEINVNFSGKINDTYLELDSVEKLIKEIVEKVGIDGSKVDKNLFYEMYNDDNADSYYYEDIIQSDDLIQLTIWGKDKYKRTITVIISSYKNPDDNTSETDLVIDIVQEYSERLKRTVDEIKNIYSNFNTSPKITTCIIGTFDGKLNEDEKIKKVSKALNSINGRKVEGLFNDSLISISAYSPLIDEFIYTGNNKMNVNIALRYNEYEDKTYIWIGTPIISIGY</sequence>
<organism evidence="1 2">
    <name type="scientific">Caloranaerobacter azorensis H53214</name>
    <dbReference type="NCBI Taxonomy" id="1156417"/>
    <lineage>
        <taxon>Bacteria</taxon>
        <taxon>Bacillati</taxon>
        <taxon>Bacillota</taxon>
        <taxon>Tissierellia</taxon>
        <taxon>Tissierellales</taxon>
        <taxon>Thermohalobacteraceae</taxon>
        <taxon>Caloranaerobacter</taxon>
    </lineage>
</organism>
<protein>
    <recommendedName>
        <fullName evidence="3">TATA-box binding protein</fullName>
    </recommendedName>
</protein>